<evidence type="ECO:0000313" key="3">
    <source>
        <dbReference type="EMBL" id="KAK4493481.1"/>
    </source>
</evidence>
<evidence type="ECO:0000256" key="2">
    <source>
        <dbReference type="ARBA" id="ARBA00023315"/>
    </source>
</evidence>
<reference evidence="3 4" key="1">
    <citation type="journal article" date="2023" name="bioRxiv">
        <title>Genome report: Whole genome sequence and annotation of Penstemon davidsonii.</title>
        <authorList>
            <person name="Ostevik K.L."/>
            <person name="Alabady M."/>
            <person name="Zhang M."/>
            <person name="Rausher M.D."/>
        </authorList>
    </citation>
    <scope>NUCLEOTIDE SEQUENCE [LARGE SCALE GENOMIC DNA]</scope>
    <source>
        <strain evidence="3">DNT005</strain>
        <tissue evidence="3">Whole leaf</tissue>
    </source>
</reference>
<accession>A0ABR0DX25</accession>
<dbReference type="PANTHER" id="PTHR31625">
    <property type="match status" value="1"/>
</dbReference>
<dbReference type="InterPro" id="IPR023213">
    <property type="entry name" value="CAT-like_dom_sf"/>
</dbReference>
<gene>
    <name evidence="3" type="ORF">RD792_005981</name>
</gene>
<comment type="caution">
    <text evidence="3">The sequence shown here is derived from an EMBL/GenBank/DDBJ whole genome shotgun (WGS) entry which is preliminary data.</text>
</comment>
<protein>
    <submittedName>
        <fullName evidence="3">Uncharacterized protein</fullName>
    </submittedName>
</protein>
<dbReference type="Gene3D" id="3.30.559.10">
    <property type="entry name" value="Chloramphenicol acetyltransferase-like domain"/>
    <property type="match status" value="2"/>
</dbReference>
<keyword evidence="2" id="KW-0012">Acyltransferase</keyword>
<dbReference type="EMBL" id="JAYDYQ010000189">
    <property type="protein sequence ID" value="KAK4493481.1"/>
    <property type="molecule type" value="Genomic_DNA"/>
</dbReference>
<evidence type="ECO:0000313" key="4">
    <source>
        <dbReference type="Proteomes" id="UP001291926"/>
    </source>
</evidence>
<organism evidence="3 4">
    <name type="scientific">Penstemon davidsonii</name>
    <dbReference type="NCBI Taxonomy" id="160366"/>
    <lineage>
        <taxon>Eukaryota</taxon>
        <taxon>Viridiplantae</taxon>
        <taxon>Streptophyta</taxon>
        <taxon>Embryophyta</taxon>
        <taxon>Tracheophyta</taxon>
        <taxon>Spermatophyta</taxon>
        <taxon>Magnoliopsida</taxon>
        <taxon>eudicotyledons</taxon>
        <taxon>Gunneridae</taxon>
        <taxon>Pentapetalae</taxon>
        <taxon>asterids</taxon>
        <taxon>lamiids</taxon>
        <taxon>Lamiales</taxon>
        <taxon>Plantaginaceae</taxon>
        <taxon>Cheloneae</taxon>
        <taxon>Penstemon</taxon>
    </lineage>
</organism>
<evidence type="ECO:0000256" key="1">
    <source>
        <dbReference type="ARBA" id="ARBA00022679"/>
    </source>
</evidence>
<dbReference type="Proteomes" id="UP001291926">
    <property type="component" value="Unassembled WGS sequence"/>
</dbReference>
<proteinExistence type="predicted"/>
<name>A0ABR0DX25_9LAMI</name>
<keyword evidence="4" id="KW-1185">Reference proteome</keyword>
<sequence>MAAMPTTTTAVLEHCQVTPPPDAKAEQLLHLTHSDIWWLPSIKSNHARSANEFHGFVSHQFPPLVNHSPGSIKIPPFAIQITLFPNKGICIGFTIHHSLCDGAALLYFIKTWASIIESNSDAHAQWLPFYDITTFQDLDGLDSIRWNQVKVSRPTLIPTSFSNNKVRATFVMSKDEVQKLKDVVLERRPNMAYVSTFTVACAHVWISIAKLADVVEVQVADNEPEYFIFFADCRGAFKSALAWEIFWEPFGSNESGNESWRIETK</sequence>
<keyword evidence="1" id="KW-0808">Transferase</keyword>
<dbReference type="InterPro" id="IPR051504">
    <property type="entry name" value="Plant_metabolite_acyltrans"/>
</dbReference>
<dbReference type="Pfam" id="PF02458">
    <property type="entry name" value="Transferase"/>
    <property type="match status" value="1"/>
</dbReference>